<proteinExistence type="predicted"/>
<dbReference type="Proteomes" id="UP000729402">
    <property type="component" value="Unassembled WGS sequence"/>
</dbReference>
<protein>
    <submittedName>
        <fullName evidence="1">Uncharacterized protein</fullName>
    </submittedName>
</protein>
<reference evidence="1" key="1">
    <citation type="journal article" date="2021" name="bioRxiv">
        <title>Whole Genome Assembly and Annotation of Northern Wild Rice, Zizania palustris L., Supports a Whole Genome Duplication in the Zizania Genus.</title>
        <authorList>
            <person name="Haas M."/>
            <person name="Kono T."/>
            <person name="Macchietto M."/>
            <person name="Millas R."/>
            <person name="McGilp L."/>
            <person name="Shao M."/>
            <person name="Duquette J."/>
            <person name="Hirsch C.N."/>
            <person name="Kimball J."/>
        </authorList>
    </citation>
    <scope>NUCLEOTIDE SEQUENCE</scope>
    <source>
        <tissue evidence="1">Fresh leaf tissue</tissue>
    </source>
</reference>
<gene>
    <name evidence="1" type="ORF">GUJ93_ZPchr0001g32642</name>
</gene>
<name>A0A8J5V8R9_ZIZPA</name>
<evidence type="ECO:0000313" key="1">
    <source>
        <dbReference type="EMBL" id="KAG8054705.1"/>
    </source>
</evidence>
<comment type="caution">
    <text evidence="1">The sequence shown here is derived from an EMBL/GenBank/DDBJ whole genome shotgun (WGS) entry which is preliminary data.</text>
</comment>
<keyword evidence="2" id="KW-1185">Reference proteome</keyword>
<organism evidence="1 2">
    <name type="scientific">Zizania palustris</name>
    <name type="common">Northern wild rice</name>
    <dbReference type="NCBI Taxonomy" id="103762"/>
    <lineage>
        <taxon>Eukaryota</taxon>
        <taxon>Viridiplantae</taxon>
        <taxon>Streptophyta</taxon>
        <taxon>Embryophyta</taxon>
        <taxon>Tracheophyta</taxon>
        <taxon>Spermatophyta</taxon>
        <taxon>Magnoliopsida</taxon>
        <taxon>Liliopsida</taxon>
        <taxon>Poales</taxon>
        <taxon>Poaceae</taxon>
        <taxon>BOP clade</taxon>
        <taxon>Oryzoideae</taxon>
        <taxon>Oryzeae</taxon>
        <taxon>Zizaniinae</taxon>
        <taxon>Zizania</taxon>
    </lineage>
</organism>
<dbReference type="AlphaFoldDB" id="A0A8J5V8R9"/>
<accession>A0A8J5V8R9</accession>
<evidence type="ECO:0000313" key="2">
    <source>
        <dbReference type="Proteomes" id="UP000729402"/>
    </source>
</evidence>
<reference evidence="1" key="2">
    <citation type="submission" date="2021-02" db="EMBL/GenBank/DDBJ databases">
        <authorList>
            <person name="Kimball J.A."/>
            <person name="Haas M.W."/>
            <person name="Macchietto M."/>
            <person name="Kono T."/>
            <person name="Duquette J."/>
            <person name="Shao M."/>
        </authorList>
    </citation>
    <scope>NUCLEOTIDE SEQUENCE</scope>
    <source>
        <tissue evidence="1">Fresh leaf tissue</tissue>
    </source>
</reference>
<dbReference type="EMBL" id="JAAALK010000288">
    <property type="protein sequence ID" value="KAG8054705.1"/>
    <property type="molecule type" value="Genomic_DNA"/>
</dbReference>
<sequence length="67" mass="7469">MFSCVGQRPPTLYSMERMRPSPSDALHALFRRAPARYAATVCWKDDNASLLLCSLALLCLWLGGILI</sequence>